<dbReference type="Proteomes" id="UP001519332">
    <property type="component" value="Unassembled WGS sequence"/>
</dbReference>
<name>A0ABS4TCH2_9PSEU</name>
<organism evidence="1 2">
    <name type="scientific">Kibdelosporangium banguiense</name>
    <dbReference type="NCBI Taxonomy" id="1365924"/>
    <lineage>
        <taxon>Bacteria</taxon>
        <taxon>Bacillati</taxon>
        <taxon>Actinomycetota</taxon>
        <taxon>Actinomycetes</taxon>
        <taxon>Pseudonocardiales</taxon>
        <taxon>Pseudonocardiaceae</taxon>
        <taxon>Kibdelosporangium</taxon>
    </lineage>
</organism>
<sequence length="92" mass="9848">MAPPSRAAPAPAVTVRLVQGKDFAHRRCQVPEFSGRRGIGFARQPLQAGQALDHRVPEGRGKDISHGVPRAIRIPPARLGLLALPSASYHSV</sequence>
<comment type="caution">
    <text evidence="1">The sequence shown here is derived from an EMBL/GenBank/DDBJ whole genome shotgun (WGS) entry which is preliminary data.</text>
</comment>
<protein>
    <submittedName>
        <fullName evidence="1">Uncharacterized protein</fullName>
    </submittedName>
</protein>
<accession>A0ABS4TCH2</accession>
<dbReference type="EMBL" id="JAGINW010000001">
    <property type="protein sequence ID" value="MBP2322125.1"/>
    <property type="molecule type" value="Genomic_DNA"/>
</dbReference>
<evidence type="ECO:0000313" key="1">
    <source>
        <dbReference type="EMBL" id="MBP2322125.1"/>
    </source>
</evidence>
<gene>
    <name evidence="1" type="ORF">JOF56_002510</name>
</gene>
<evidence type="ECO:0000313" key="2">
    <source>
        <dbReference type="Proteomes" id="UP001519332"/>
    </source>
</evidence>
<proteinExistence type="predicted"/>
<keyword evidence="2" id="KW-1185">Reference proteome</keyword>
<reference evidence="1 2" key="1">
    <citation type="submission" date="2021-03" db="EMBL/GenBank/DDBJ databases">
        <title>Sequencing the genomes of 1000 actinobacteria strains.</title>
        <authorList>
            <person name="Klenk H.-P."/>
        </authorList>
    </citation>
    <scope>NUCLEOTIDE SEQUENCE [LARGE SCALE GENOMIC DNA]</scope>
    <source>
        <strain evidence="1 2">DSM 46670</strain>
    </source>
</reference>